<organism evidence="1">
    <name type="scientific">uncultured Caudovirales phage</name>
    <dbReference type="NCBI Taxonomy" id="2100421"/>
    <lineage>
        <taxon>Viruses</taxon>
        <taxon>Duplodnaviria</taxon>
        <taxon>Heunggongvirae</taxon>
        <taxon>Uroviricota</taxon>
        <taxon>Caudoviricetes</taxon>
        <taxon>Peduoviridae</taxon>
        <taxon>Maltschvirus</taxon>
        <taxon>Maltschvirus maltsch</taxon>
    </lineage>
</organism>
<proteinExistence type="predicted"/>
<name>A0A6J5NP33_9CAUD</name>
<sequence>MFTTITARLAAQKQADLLADEPADAFELTPPGPPAPKLSRDGWHACSWFQGRACAWVDPRNPGVIVKHCGHPTALRPYYLEGAALSRKFSTLAEAKAAAANPGPFLAMQADHDAKAGKA</sequence>
<protein>
    <submittedName>
        <fullName evidence="1">Uncharacterized protein</fullName>
    </submittedName>
</protein>
<dbReference type="EMBL" id="LR796673">
    <property type="protein sequence ID" value="CAB4158748.1"/>
    <property type="molecule type" value="Genomic_DNA"/>
</dbReference>
<accession>A0A6J5NP33</accession>
<reference evidence="1" key="1">
    <citation type="submission" date="2020-04" db="EMBL/GenBank/DDBJ databases">
        <authorList>
            <person name="Chiriac C."/>
            <person name="Salcher M."/>
            <person name="Ghai R."/>
            <person name="Kavagutti S V."/>
        </authorList>
    </citation>
    <scope>NUCLEOTIDE SEQUENCE</scope>
</reference>
<gene>
    <name evidence="1" type="ORF">UFOVP703_29</name>
</gene>
<evidence type="ECO:0000313" key="1">
    <source>
        <dbReference type="EMBL" id="CAB4158748.1"/>
    </source>
</evidence>